<dbReference type="PRINTS" id="PR00036">
    <property type="entry name" value="HTHLACI"/>
</dbReference>
<gene>
    <name evidence="5" type="ORF">RB614_16200</name>
</gene>
<dbReference type="CDD" id="cd06267">
    <property type="entry name" value="PBP1_LacI_sugar_binding-like"/>
    <property type="match status" value="1"/>
</dbReference>
<dbReference type="Pfam" id="PF13377">
    <property type="entry name" value="Peripla_BP_3"/>
    <property type="match status" value="1"/>
</dbReference>
<dbReference type="PANTHER" id="PTHR30146:SF109">
    <property type="entry name" value="HTH-TYPE TRANSCRIPTIONAL REGULATOR GALS"/>
    <property type="match status" value="1"/>
</dbReference>
<evidence type="ECO:0000313" key="5">
    <source>
        <dbReference type="EMBL" id="MDQ7906055.1"/>
    </source>
</evidence>
<name>A0ABU0ZG89_9ACTN</name>
<dbReference type="Proteomes" id="UP001230908">
    <property type="component" value="Unassembled WGS sequence"/>
</dbReference>
<sequence>MSKVKPTIEDVARVAGVSRATASRVINNVPGASGPLRARVHAAVAELGYQPNEAARALASGRLRAVDVIAVTYGPGVGWLGTHPYFSRVLAGMMPVLEGARVQLRLHAVGLAAAGDAIDEITADATVGAVLADITPDLAARFHRRCRRVVSMVPTAASVPAMQADNVGGAYAAVEELHRLGRRRIAAIHGPASNPCAIDRRIGYQRAVHDLALPRASADGDFHRDGGHHAAQRLLREDPDIDAMFVACDLMAAGAVQAITATGRRIPDDVSIVGFDDSIAAVCTNPPLTTMRLPVEDMAAAATRLLLDGVPAAGHRQRFPVELVTRDSTPTPARAKPAR</sequence>
<keyword evidence="1" id="KW-0805">Transcription regulation</keyword>
<dbReference type="PROSITE" id="PS50932">
    <property type="entry name" value="HTH_LACI_2"/>
    <property type="match status" value="1"/>
</dbReference>
<proteinExistence type="predicted"/>
<dbReference type="PROSITE" id="PS00356">
    <property type="entry name" value="HTH_LACI_1"/>
    <property type="match status" value="1"/>
</dbReference>
<dbReference type="RefSeq" id="WP_308713321.1">
    <property type="nucleotide sequence ID" value="NZ_JAVHUY010000013.1"/>
</dbReference>
<dbReference type="PANTHER" id="PTHR30146">
    <property type="entry name" value="LACI-RELATED TRANSCRIPTIONAL REPRESSOR"/>
    <property type="match status" value="1"/>
</dbReference>
<keyword evidence="2 5" id="KW-0238">DNA-binding</keyword>
<dbReference type="CDD" id="cd01392">
    <property type="entry name" value="HTH_LacI"/>
    <property type="match status" value="1"/>
</dbReference>
<keyword evidence="3" id="KW-0804">Transcription</keyword>
<dbReference type="InterPro" id="IPR000843">
    <property type="entry name" value="HTH_LacI"/>
</dbReference>
<evidence type="ECO:0000259" key="4">
    <source>
        <dbReference type="PROSITE" id="PS50932"/>
    </source>
</evidence>
<organism evidence="5 6">
    <name type="scientific">Phytohabitans maris</name>
    <dbReference type="NCBI Taxonomy" id="3071409"/>
    <lineage>
        <taxon>Bacteria</taxon>
        <taxon>Bacillati</taxon>
        <taxon>Actinomycetota</taxon>
        <taxon>Actinomycetes</taxon>
        <taxon>Micromonosporales</taxon>
        <taxon>Micromonosporaceae</taxon>
    </lineage>
</organism>
<reference evidence="5 6" key="1">
    <citation type="submission" date="2023-08" db="EMBL/GenBank/DDBJ databases">
        <title>Phytohabitans sansha sp. nov., isolated from marine sediment.</title>
        <authorList>
            <person name="Zhao Y."/>
            <person name="Yi K."/>
        </authorList>
    </citation>
    <scope>NUCLEOTIDE SEQUENCE [LARGE SCALE GENOMIC DNA]</scope>
    <source>
        <strain evidence="5 6">ZYX-F-186</strain>
    </source>
</reference>
<accession>A0ABU0ZG89</accession>
<dbReference type="InterPro" id="IPR028082">
    <property type="entry name" value="Peripla_BP_I"/>
</dbReference>
<dbReference type="Pfam" id="PF00356">
    <property type="entry name" value="LacI"/>
    <property type="match status" value="1"/>
</dbReference>
<evidence type="ECO:0000256" key="2">
    <source>
        <dbReference type="ARBA" id="ARBA00023125"/>
    </source>
</evidence>
<evidence type="ECO:0000256" key="1">
    <source>
        <dbReference type="ARBA" id="ARBA00023015"/>
    </source>
</evidence>
<dbReference type="Gene3D" id="1.10.260.40">
    <property type="entry name" value="lambda repressor-like DNA-binding domains"/>
    <property type="match status" value="1"/>
</dbReference>
<dbReference type="EMBL" id="JAVHUY010000013">
    <property type="protein sequence ID" value="MDQ7906055.1"/>
    <property type="molecule type" value="Genomic_DNA"/>
</dbReference>
<evidence type="ECO:0000256" key="3">
    <source>
        <dbReference type="ARBA" id="ARBA00023163"/>
    </source>
</evidence>
<protein>
    <submittedName>
        <fullName evidence="5">LacI family DNA-binding transcriptional regulator</fullName>
    </submittedName>
</protein>
<comment type="caution">
    <text evidence="5">The sequence shown here is derived from an EMBL/GenBank/DDBJ whole genome shotgun (WGS) entry which is preliminary data.</text>
</comment>
<dbReference type="Gene3D" id="3.40.50.2300">
    <property type="match status" value="2"/>
</dbReference>
<evidence type="ECO:0000313" key="6">
    <source>
        <dbReference type="Proteomes" id="UP001230908"/>
    </source>
</evidence>
<dbReference type="SMART" id="SM00354">
    <property type="entry name" value="HTH_LACI"/>
    <property type="match status" value="1"/>
</dbReference>
<dbReference type="InterPro" id="IPR010982">
    <property type="entry name" value="Lambda_DNA-bd_dom_sf"/>
</dbReference>
<dbReference type="SUPFAM" id="SSF53822">
    <property type="entry name" value="Periplasmic binding protein-like I"/>
    <property type="match status" value="1"/>
</dbReference>
<dbReference type="InterPro" id="IPR046335">
    <property type="entry name" value="LacI/GalR-like_sensor"/>
</dbReference>
<dbReference type="SUPFAM" id="SSF47413">
    <property type="entry name" value="lambda repressor-like DNA-binding domains"/>
    <property type="match status" value="1"/>
</dbReference>
<feature type="domain" description="HTH lacI-type" evidence="4">
    <location>
        <begin position="6"/>
        <end position="60"/>
    </location>
</feature>
<dbReference type="GO" id="GO:0003677">
    <property type="term" value="F:DNA binding"/>
    <property type="evidence" value="ECO:0007669"/>
    <property type="project" value="UniProtKB-KW"/>
</dbReference>
<keyword evidence="6" id="KW-1185">Reference proteome</keyword>